<accession>A0ABM4DCZ9</accession>
<keyword evidence="1" id="KW-1185">Reference proteome</keyword>
<reference evidence="2" key="1">
    <citation type="submission" date="2025-08" db="UniProtKB">
        <authorList>
            <consortium name="RefSeq"/>
        </authorList>
    </citation>
    <scope>IDENTIFICATION</scope>
</reference>
<dbReference type="RefSeq" id="XP_065672281.1">
    <property type="nucleotide sequence ID" value="XM_065816209.1"/>
</dbReference>
<organism evidence="1 2">
    <name type="scientific">Hydra vulgaris</name>
    <name type="common">Hydra</name>
    <name type="synonym">Hydra attenuata</name>
    <dbReference type="NCBI Taxonomy" id="6087"/>
    <lineage>
        <taxon>Eukaryota</taxon>
        <taxon>Metazoa</taxon>
        <taxon>Cnidaria</taxon>
        <taxon>Hydrozoa</taxon>
        <taxon>Hydroidolina</taxon>
        <taxon>Anthoathecata</taxon>
        <taxon>Aplanulata</taxon>
        <taxon>Hydridae</taxon>
        <taxon>Hydra</taxon>
    </lineage>
</organism>
<dbReference type="GeneID" id="136090106"/>
<dbReference type="Proteomes" id="UP001652625">
    <property type="component" value="Chromosome 13"/>
</dbReference>
<gene>
    <name evidence="2" type="primary">LOC136090106</name>
</gene>
<evidence type="ECO:0000313" key="1">
    <source>
        <dbReference type="Proteomes" id="UP001652625"/>
    </source>
</evidence>
<protein>
    <submittedName>
        <fullName evidence="2">Uncharacterized protein LOC136090106 isoform X2</fullName>
    </submittedName>
</protein>
<proteinExistence type="predicted"/>
<name>A0ABM4DCZ9_HYDVU</name>
<sequence length="79" mass="9437">MQKKISKKRNFQYTIIKLVTKVIDRNQQNISQQPTAHVVYEPLVRYQTFDDFIKFDNLLRIGEDVAKNLIDRLQKIESI</sequence>
<evidence type="ECO:0000313" key="2">
    <source>
        <dbReference type="RefSeq" id="XP_065672281.1"/>
    </source>
</evidence>